<evidence type="ECO:0000313" key="2">
    <source>
        <dbReference type="EMBL" id="PSR93737.1"/>
    </source>
</evidence>
<protein>
    <submittedName>
        <fullName evidence="2">Uncharacterized protein</fullName>
    </submittedName>
</protein>
<evidence type="ECO:0000256" key="1">
    <source>
        <dbReference type="SAM" id="Phobius"/>
    </source>
</evidence>
<reference evidence="2 3" key="1">
    <citation type="submission" date="2018-02" db="EMBL/GenBank/DDBJ databases">
        <title>Genome sequence of the basidiomycete white-rot fungus Phlebia centrifuga.</title>
        <authorList>
            <person name="Granchi Z."/>
            <person name="Peng M."/>
            <person name="de Vries R.P."/>
            <person name="Hilden K."/>
            <person name="Makela M.R."/>
            <person name="Grigoriev I."/>
            <person name="Riley R."/>
        </authorList>
    </citation>
    <scope>NUCLEOTIDE SEQUENCE [LARGE SCALE GENOMIC DNA]</scope>
    <source>
        <strain evidence="2 3">FBCC195</strain>
    </source>
</reference>
<keyword evidence="1" id="KW-1133">Transmembrane helix</keyword>
<dbReference type="AlphaFoldDB" id="A0A2R6PN40"/>
<gene>
    <name evidence="2" type="ORF">PHLCEN_2v4632</name>
</gene>
<evidence type="ECO:0000313" key="3">
    <source>
        <dbReference type="Proteomes" id="UP000186601"/>
    </source>
</evidence>
<dbReference type="Gene3D" id="3.40.50.1240">
    <property type="entry name" value="Phosphoglycerate mutase-like"/>
    <property type="match status" value="1"/>
</dbReference>
<keyword evidence="1" id="KW-0472">Membrane</keyword>
<feature type="transmembrane region" description="Helical" evidence="1">
    <location>
        <begin position="164"/>
        <end position="190"/>
    </location>
</feature>
<sequence>MERVTVGIQTMLPSMLSAIQDIANSTNPLRLHYSAISYIPFMSFFNMTGLVESGDIVGGIVNYAAAVVLELRQSSSDSEPVIRFQYKNGTDDVLHNYSLTFPGWSGDGDVPISTFINAFEPAAVNSTLDWCRICGQDSLRGCDQLLAAAPTRVHQRISPVGAGFLGAGLTVAVMSAMFAALLLLGFLTFGPPGRRSCARRELHSEVNSLSEGPKVA</sequence>
<proteinExistence type="predicted"/>
<name>A0A2R6PN40_9APHY</name>
<comment type="caution">
    <text evidence="2">The sequence shown here is derived from an EMBL/GenBank/DDBJ whole genome shotgun (WGS) entry which is preliminary data.</text>
</comment>
<accession>A0A2R6PN40</accession>
<keyword evidence="3" id="KW-1185">Reference proteome</keyword>
<keyword evidence="1" id="KW-0812">Transmembrane</keyword>
<dbReference type="InterPro" id="IPR029033">
    <property type="entry name" value="His_PPase_superfam"/>
</dbReference>
<dbReference type="Proteomes" id="UP000186601">
    <property type="component" value="Unassembled WGS sequence"/>
</dbReference>
<dbReference type="STRING" id="98765.A0A2R6PN40"/>
<dbReference type="SUPFAM" id="SSF53254">
    <property type="entry name" value="Phosphoglycerate mutase-like"/>
    <property type="match status" value="1"/>
</dbReference>
<dbReference type="EMBL" id="MLYV02000468">
    <property type="protein sequence ID" value="PSR93737.1"/>
    <property type="molecule type" value="Genomic_DNA"/>
</dbReference>
<organism evidence="2 3">
    <name type="scientific">Hermanssonia centrifuga</name>
    <dbReference type="NCBI Taxonomy" id="98765"/>
    <lineage>
        <taxon>Eukaryota</taxon>
        <taxon>Fungi</taxon>
        <taxon>Dikarya</taxon>
        <taxon>Basidiomycota</taxon>
        <taxon>Agaricomycotina</taxon>
        <taxon>Agaricomycetes</taxon>
        <taxon>Polyporales</taxon>
        <taxon>Meruliaceae</taxon>
        <taxon>Hermanssonia</taxon>
    </lineage>
</organism>
<dbReference type="OrthoDB" id="258392at2759"/>